<gene>
    <name evidence="2" type="ORF">WJX75_002271</name>
</gene>
<protein>
    <submittedName>
        <fullName evidence="2">Uncharacterized protein</fullName>
    </submittedName>
</protein>
<evidence type="ECO:0000313" key="2">
    <source>
        <dbReference type="EMBL" id="KAK9905566.1"/>
    </source>
</evidence>
<name>A0ABR2YHE8_9CHLO</name>
<keyword evidence="1" id="KW-1133">Transmembrane helix</keyword>
<evidence type="ECO:0000256" key="1">
    <source>
        <dbReference type="SAM" id="Phobius"/>
    </source>
</evidence>
<dbReference type="Proteomes" id="UP001491310">
    <property type="component" value="Unassembled WGS sequence"/>
</dbReference>
<proteinExistence type="predicted"/>
<sequence>MLDPKSPLQAAAIFLGGIGVIAYTILDINRTTRLNEKPMTLEQQLYLQEMAKNIQQKSEDPLSELAAATKAR</sequence>
<evidence type="ECO:0000313" key="3">
    <source>
        <dbReference type="Proteomes" id="UP001491310"/>
    </source>
</evidence>
<comment type="caution">
    <text evidence="2">The sequence shown here is derived from an EMBL/GenBank/DDBJ whole genome shotgun (WGS) entry which is preliminary data.</text>
</comment>
<keyword evidence="3" id="KW-1185">Reference proteome</keyword>
<dbReference type="EMBL" id="JALJOT010000011">
    <property type="protein sequence ID" value="KAK9905566.1"/>
    <property type="molecule type" value="Genomic_DNA"/>
</dbReference>
<keyword evidence="1" id="KW-0472">Membrane</keyword>
<organism evidence="2 3">
    <name type="scientific">Coccomyxa subellipsoidea</name>
    <dbReference type="NCBI Taxonomy" id="248742"/>
    <lineage>
        <taxon>Eukaryota</taxon>
        <taxon>Viridiplantae</taxon>
        <taxon>Chlorophyta</taxon>
        <taxon>core chlorophytes</taxon>
        <taxon>Trebouxiophyceae</taxon>
        <taxon>Trebouxiophyceae incertae sedis</taxon>
        <taxon>Coccomyxaceae</taxon>
        <taxon>Coccomyxa</taxon>
    </lineage>
</organism>
<reference evidence="2 3" key="1">
    <citation type="journal article" date="2024" name="Nat. Commun.">
        <title>Phylogenomics reveals the evolutionary origins of lichenization in chlorophyte algae.</title>
        <authorList>
            <person name="Puginier C."/>
            <person name="Libourel C."/>
            <person name="Otte J."/>
            <person name="Skaloud P."/>
            <person name="Haon M."/>
            <person name="Grisel S."/>
            <person name="Petersen M."/>
            <person name="Berrin J.G."/>
            <person name="Delaux P.M."/>
            <person name="Dal Grande F."/>
            <person name="Keller J."/>
        </authorList>
    </citation>
    <scope>NUCLEOTIDE SEQUENCE [LARGE SCALE GENOMIC DNA]</scope>
    <source>
        <strain evidence="2 3">SAG 216-7</strain>
    </source>
</reference>
<accession>A0ABR2YHE8</accession>
<feature type="transmembrane region" description="Helical" evidence="1">
    <location>
        <begin position="6"/>
        <end position="26"/>
    </location>
</feature>
<keyword evidence="1" id="KW-0812">Transmembrane</keyword>